<dbReference type="RefSeq" id="WP_309046546.1">
    <property type="nucleotide sequence ID" value="NZ_JAVIGA010000001.1"/>
</dbReference>
<dbReference type="EMBL" id="JAVIGA010000001">
    <property type="protein sequence ID" value="MDQ9125157.1"/>
    <property type="molecule type" value="Genomic_DNA"/>
</dbReference>
<feature type="transmembrane region" description="Helical" evidence="1">
    <location>
        <begin position="28"/>
        <end position="47"/>
    </location>
</feature>
<keyword evidence="1" id="KW-0472">Membrane</keyword>
<evidence type="ECO:0000313" key="2">
    <source>
        <dbReference type="EMBL" id="MDQ9125157.1"/>
    </source>
</evidence>
<gene>
    <name evidence="2" type="ORF">RDT67_01805</name>
</gene>
<proteinExistence type="predicted"/>
<reference evidence="2" key="1">
    <citation type="submission" date="2023-08" db="EMBL/GenBank/DDBJ databases">
        <title>The Comparative Genomic Analysis of Yersiniaceae from Polar Regions.</title>
        <authorList>
            <person name="Goncharov A."/>
            <person name="Aslanov B."/>
            <person name="Kolodzhieva V."/>
            <person name="Azarov D."/>
            <person name="Mochov A."/>
            <person name="Lebedeva E."/>
        </authorList>
    </citation>
    <scope>NUCLEOTIDE SEQUENCE</scope>
    <source>
        <strain evidence="2">Vf</strain>
    </source>
</reference>
<sequence length="54" mass="5914">MKNILFVFFCVFLGVAIGSIARSFNASPLFQSLAISTGIAIVMFIYYQATGVFK</sequence>
<evidence type="ECO:0000256" key="1">
    <source>
        <dbReference type="SAM" id="Phobius"/>
    </source>
</evidence>
<dbReference type="AlphaFoldDB" id="A0AAJ1Y8T3"/>
<keyword evidence="1" id="KW-1133">Transmembrane helix</keyword>
<organism evidence="2 3">
    <name type="scientific">Serratia fonticola</name>
    <dbReference type="NCBI Taxonomy" id="47917"/>
    <lineage>
        <taxon>Bacteria</taxon>
        <taxon>Pseudomonadati</taxon>
        <taxon>Pseudomonadota</taxon>
        <taxon>Gammaproteobacteria</taxon>
        <taxon>Enterobacterales</taxon>
        <taxon>Yersiniaceae</taxon>
        <taxon>Serratia</taxon>
    </lineage>
</organism>
<dbReference type="Proteomes" id="UP001224622">
    <property type="component" value="Unassembled WGS sequence"/>
</dbReference>
<protein>
    <submittedName>
        <fullName evidence="2">Uncharacterized protein</fullName>
    </submittedName>
</protein>
<name>A0AAJ1Y8T3_SERFO</name>
<comment type="caution">
    <text evidence="2">The sequence shown here is derived from an EMBL/GenBank/DDBJ whole genome shotgun (WGS) entry which is preliminary data.</text>
</comment>
<keyword evidence="1" id="KW-0812">Transmembrane</keyword>
<evidence type="ECO:0000313" key="3">
    <source>
        <dbReference type="Proteomes" id="UP001224622"/>
    </source>
</evidence>
<accession>A0AAJ1Y8T3</accession>